<dbReference type="Proteomes" id="UP000545386">
    <property type="component" value="Unassembled WGS sequence"/>
</dbReference>
<name>A0A842HQJ5_9BURK</name>
<dbReference type="InterPro" id="IPR031100">
    <property type="entry name" value="LOG_fam"/>
</dbReference>
<keyword evidence="2" id="KW-0378">Hydrolase</keyword>
<dbReference type="EMBL" id="JACJUU010000005">
    <property type="protein sequence ID" value="MBC2769898.1"/>
    <property type="molecule type" value="Genomic_DNA"/>
</dbReference>
<dbReference type="PANTHER" id="PTHR43393">
    <property type="entry name" value="CYTOKININ RIBOSIDE 5'-MONOPHOSPHATE PHOSPHORIBOHYDROLASE"/>
    <property type="match status" value="1"/>
</dbReference>
<dbReference type="RefSeq" id="WP_185779615.1">
    <property type="nucleotide sequence ID" value="NZ_JACJUU010000005.1"/>
</dbReference>
<keyword evidence="2" id="KW-0203">Cytokinin biosynthesis</keyword>
<dbReference type="NCBIfam" id="TIGR00730">
    <property type="entry name" value="Rossman fold protein, TIGR00730 family"/>
    <property type="match status" value="1"/>
</dbReference>
<dbReference type="GO" id="GO:0005829">
    <property type="term" value="C:cytosol"/>
    <property type="evidence" value="ECO:0007669"/>
    <property type="project" value="TreeGrafter"/>
</dbReference>
<dbReference type="EC" id="3.2.2.n1" evidence="2"/>
<evidence type="ECO:0000256" key="1">
    <source>
        <dbReference type="ARBA" id="ARBA00000274"/>
    </source>
</evidence>
<comment type="caution">
    <text evidence="3">The sequence shown here is derived from an EMBL/GenBank/DDBJ whole genome shotgun (WGS) entry which is preliminary data.</text>
</comment>
<proteinExistence type="inferred from homology"/>
<dbReference type="Gene3D" id="3.40.50.450">
    <property type="match status" value="1"/>
</dbReference>
<comment type="catalytic activity">
    <reaction evidence="1">
        <text>AMP + H2O = D-ribose 5-phosphate + adenine</text>
        <dbReference type="Rhea" id="RHEA:20129"/>
        <dbReference type="ChEBI" id="CHEBI:15377"/>
        <dbReference type="ChEBI" id="CHEBI:16708"/>
        <dbReference type="ChEBI" id="CHEBI:78346"/>
        <dbReference type="ChEBI" id="CHEBI:456215"/>
        <dbReference type="EC" id="3.2.2.4"/>
    </reaction>
</comment>
<gene>
    <name evidence="3" type="ORF">GTU67_08235</name>
</gene>
<dbReference type="PANTHER" id="PTHR43393:SF3">
    <property type="entry name" value="LYSINE DECARBOXYLASE-LIKE PROTEIN"/>
    <property type="match status" value="1"/>
</dbReference>
<sequence length="296" mass="33306">MSSHKLTPEQVAALKQNLIDSPSYRVAYKDADFMEAEDLRPVRLQLELLKPEYYLRKNHIESTIVVFGSARVLPAEQAQHALGQATEHAARHPEDPQAQQALAKASKQVHYSRYYEEARRFAHIVSKRFQVNSPCQFVVVTGGGPGIMEAGNRGAFEADALSVGLNITLPHEQEPNPYISPSVCFHFNYFALRKMHFMMRARALVAFPGGFGTLDELFEALTLVQTEKMARMPIVLVGKSFWSRLVDLDFLVEEGMISPQDRELVSVVETADEVVAILERFYPDCDDCRLPPKGVI</sequence>
<evidence type="ECO:0000313" key="3">
    <source>
        <dbReference type="EMBL" id="MBC2769898.1"/>
    </source>
</evidence>
<evidence type="ECO:0000256" key="2">
    <source>
        <dbReference type="RuleBase" id="RU363015"/>
    </source>
</evidence>
<dbReference type="GO" id="GO:0009691">
    <property type="term" value="P:cytokinin biosynthetic process"/>
    <property type="evidence" value="ECO:0007669"/>
    <property type="project" value="UniProtKB-UniRule"/>
</dbReference>
<reference evidence="3 4" key="1">
    <citation type="submission" date="2020-08" db="EMBL/GenBank/DDBJ databases">
        <title>Paraeoetvoesia sp. YC-7-48 draft genome sequence.</title>
        <authorList>
            <person name="Yao L."/>
        </authorList>
    </citation>
    <scope>NUCLEOTIDE SEQUENCE [LARGE SCALE GENOMIC DNA]</scope>
    <source>
        <strain evidence="4">YC-7-48</strain>
    </source>
</reference>
<dbReference type="InterPro" id="IPR052341">
    <property type="entry name" value="LOG_family_nucleotidases"/>
</dbReference>
<keyword evidence="4" id="KW-1185">Reference proteome</keyword>
<comment type="similarity">
    <text evidence="2">Belongs to the LOG family.</text>
</comment>
<dbReference type="Pfam" id="PF03641">
    <property type="entry name" value="Lysine_decarbox"/>
    <property type="match status" value="1"/>
</dbReference>
<dbReference type="GO" id="GO:0008714">
    <property type="term" value="F:AMP nucleosidase activity"/>
    <property type="evidence" value="ECO:0007669"/>
    <property type="project" value="UniProtKB-EC"/>
</dbReference>
<organism evidence="3 4">
    <name type="scientific">Pusillimonas minor</name>
    <dbReference type="NCBI Taxonomy" id="2697024"/>
    <lineage>
        <taxon>Bacteria</taxon>
        <taxon>Pseudomonadati</taxon>
        <taxon>Pseudomonadota</taxon>
        <taxon>Betaproteobacteria</taxon>
        <taxon>Burkholderiales</taxon>
        <taxon>Alcaligenaceae</taxon>
        <taxon>Pusillimonas</taxon>
    </lineage>
</organism>
<protein>
    <recommendedName>
        <fullName evidence="2">Cytokinin riboside 5'-monophosphate phosphoribohydrolase</fullName>
        <ecNumber evidence="2">3.2.2.n1</ecNumber>
    </recommendedName>
</protein>
<evidence type="ECO:0000313" key="4">
    <source>
        <dbReference type="Proteomes" id="UP000545386"/>
    </source>
</evidence>
<dbReference type="SUPFAM" id="SSF102405">
    <property type="entry name" value="MCP/YpsA-like"/>
    <property type="match status" value="1"/>
</dbReference>
<dbReference type="AlphaFoldDB" id="A0A842HQJ5"/>
<accession>A0A842HQJ5</accession>
<dbReference type="InterPro" id="IPR005269">
    <property type="entry name" value="LOG"/>
</dbReference>